<evidence type="ECO:0000256" key="2">
    <source>
        <dbReference type="ARBA" id="ARBA00023369"/>
    </source>
</evidence>
<dbReference type="Gene3D" id="1.10.260.130">
    <property type="match status" value="1"/>
</dbReference>
<name>A0ABP0EEI9_9ASCO</name>
<keyword evidence="1" id="KW-0378">Hydrolase</keyword>
<feature type="signal peptide" evidence="3">
    <location>
        <begin position="1"/>
        <end position="18"/>
    </location>
</feature>
<reference evidence="4 5" key="1">
    <citation type="submission" date="2024-01" db="EMBL/GenBank/DDBJ databases">
        <authorList>
            <consortium name="Genoscope - CEA"/>
            <person name="William W."/>
        </authorList>
    </citation>
    <scope>NUCLEOTIDE SEQUENCE [LARGE SCALE GENOMIC DNA]</scope>
    <source>
        <strain evidence="4 5">29B2s-10</strain>
    </source>
</reference>
<organism evidence="4 5">
    <name type="scientific">[Candida] anglica</name>
    <dbReference type="NCBI Taxonomy" id="148631"/>
    <lineage>
        <taxon>Eukaryota</taxon>
        <taxon>Fungi</taxon>
        <taxon>Dikarya</taxon>
        <taxon>Ascomycota</taxon>
        <taxon>Saccharomycotina</taxon>
        <taxon>Pichiomycetes</taxon>
        <taxon>Debaryomycetaceae</taxon>
        <taxon>Kurtzmaniella</taxon>
    </lineage>
</organism>
<dbReference type="Pfam" id="PF03583">
    <property type="entry name" value="LIP"/>
    <property type="match status" value="1"/>
</dbReference>
<dbReference type="InterPro" id="IPR005152">
    <property type="entry name" value="Lipase_secreted"/>
</dbReference>
<gene>
    <name evidence="4" type="primary">LIP1</name>
    <name evidence="4" type="ORF">CAAN4_F00100</name>
</gene>
<comment type="similarity">
    <text evidence="3">Belongs to the AB hydrolase superfamily. Lipase family.</text>
</comment>
<feature type="chain" id="PRO_5045014623" evidence="3">
    <location>
        <begin position="19"/>
        <end position="452"/>
    </location>
</feature>
<comment type="catalytic activity">
    <reaction evidence="2">
        <text>a triacylglycerol + H2O = a diacylglycerol + a fatty acid + H(+)</text>
        <dbReference type="Rhea" id="RHEA:12044"/>
        <dbReference type="ChEBI" id="CHEBI:15377"/>
        <dbReference type="ChEBI" id="CHEBI:15378"/>
        <dbReference type="ChEBI" id="CHEBI:17855"/>
        <dbReference type="ChEBI" id="CHEBI:18035"/>
        <dbReference type="ChEBI" id="CHEBI:28868"/>
        <dbReference type="EC" id="3.1.1.3"/>
    </reaction>
    <physiologicalReaction direction="left-to-right" evidence="2">
        <dbReference type="Rhea" id="RHEA:12045"/>
    </physiologicalReaction>
</comment>
<dbReference type="Proteomes" id="UP001497600">
    <property type="component" value="Chromosome F"/>
</dbReference>
<keyword evidence="5" id="KW-1185">Reference proteome</keyword>
<dbReference type="EMBL" id="OZ004258">
    <property type="protein sequence ID" value="CAK7910925.1"/>
    <property type="molecule type" value="Genomic_DNA"/>
</dbReference>
<dbReference type="SUPFAM" id="SSF53474">
    <property type="entry name" value="alpha/beta-Hydrolases"/>
    <property type="match status" value="1"/>
</dbReference>
<dbReference type="InterPro" id="IPR029058">
    <property type="entry name" value="AB_hydrolase_fold"/>
</dbReference>
<dbReference type="PANTHER" id="PTHR34853">
    <property type="match status" value="1"/>
</dbReference>
<dbReference type="PANTHER" id="PTHR34853:SF5">
    <property type="entry name" value="LIP-DOMAIN-CONTAINING PROTEIN-RELATED"/>
    <property type="match status" value="1"/>
</dbReference>
<protein>
    <submittedName>
        <fullName evidence="4">Lipase 1</fullName>
    </submittedName>
</protein>
<sequence length="452" mass="48841">MQLLWLFISNLFFSAVFAAPATGFKVKRDFLPTQPSDDSFYSPPPGFESQPLGAILKSRKQDHTFGIVVIPEKIEGAYQYLVRSEDSFGNPIAAVATLFIPKNADPNKLLSYQVAEDASNINCSPSYAMQLGSNPDTIVTAQIEQLLVQGGLNQGWYVVVPDHEGPKSTFVAAHSAGKIVLNAIRAVIQTSNTTGLSSNPTIALWGYSGGSLGTEWGAMYHKTYAPELNIVGAALGGIIVDIDHIARFNLGTIFAGFVITAINGLSHEYSALNDYITNNVFPSQLDYFRKTNTICLLGDLLSYPFAKLEQFISVGINALDDPIVKNVTSSNNALLSDLVPDIPLFFYDSLHDEIVPASDTDLLYNKWCSQGVSISYRQDEVGGHITQAVLGAGDAFEFVKARLNGTPAPQGCNKVVAISNVFSLTDLDGLGSIIVAAIKALFLQPLGPFWMQ</sequence>
<evidence type="ECO:0000256" key="3">
    <source>
        <dbReference type="PIRNR" id="PIRNR029171"/>
    </source>
</evidence>
<accession>A0ABP0EEI9</accession>
<evidence type="ECO:0000256" key="1">
    <source>
        <dbReference type="ARBA" id="ARBA00022801"/>
    </source>
</evidence>
<dbReference type="PIRSF" id="PIRSF029171">
    <property type="entry name" value="Esterase_LipA"/>
    <property type="match status" value="1"/>
</dbReference>
<proteinExistence type="inferred from homology"/>
<keyword evidence="3" id="KW-0732">Signal</keyword>
<evidence type="ECO:0000313" key="5">
    <source>
        <dbReference type="Proteomes" id="UP001497600"/>
    </source>
</evidence>
<dbReference type="Gene3D" id="3.40.50.1820">
    <property type="entry name" value="alpha/beta hydrolase"/>
    <property type="match status" value="1"/>
</dbReference>
<evidence type="ECO:0000313" key="4">
    <source>
        <dbReference type="EMBL" id="CAK7910925.1"/>
    </source>
</evidence>